<proteinExistence type="predicted"/>
<organism evidence="1 2">
    <name type="scientific">Sporomusa termitida</name>
    <dbReference type="NCBI Taxonomy" id="2377"/>
    <lineage>
        <taxon>Bacteria</taxon>
        <taxon>Bacillati</taxon>
        <taxon>Bacillota</taxon>
        <taxon>Negativicutes</taxon>
        <taxon>Selenomonadales</taxon>
        <taxon>Sporomusaceae</taxon>
        <taxon>Sporomusa</taxon>
    </lineage>
</organism>
<dbReference type="Proteomes" id="UP000320776">
    <property type="component" value="Chromosome"/>
</dbReference>
<evidence type="ECO:0000313" key="2">
    <source>
        <dbReference type="Proteomes" id="UP000320776"/>
    </source>
</evidence>
<dbReference type="KEGG" id="sted:SPTER_34130"/>
<reference evidence="1 2" key="1">
    <citation type="submission" date="2019-02" db="EMBL/GenBank/DDBJ databases">
        <title>Closed genome of Sporomusa termitida DSM 4440.</title>
        <authorList>
            <person name="Poehlein A."/>
            <person name="Daniel R."/>
        </authorList>
    </citation>
    <scope>NUCLEOTIDE SEQUENCE [LARGE SCALE GENOMIC DNA]</scope>
    <source>
        <strain evidence="1 2">DSM 4440</strain>
    </source>
</reference>
<sequence length="224" mass="23491">MAAVFIFSFRQVVSPLVALLVMGYGTAGSIGSHQALLAAISKLQARLAWEQYALERICDPAAIDFWLARQGRLFALESMAVIALSISSPTVTAAGGGVIGSPLSELLPASGRLEFLTPDIGLVAFPGGPGVALLGINQAQGEIFITKLNQLAIDNREPSQILNLAETTTAAAALVILDGCGGQPGGGGFFLRQPLTKKTYRLPGGRVSGAYSLELYGQTIYRKE</sequence>
<dbReference type="AlphaFoldDB" id="A0A517DXB3"/>
<evidence type="ECO:0000313" key="1">
    <source>
        <dbReference type="EMBL" id="QDR81992.1"/>
    </source>
</evidence>
<dbReference type="EMBL" id="CP036259">
    <property type="protein sequence ID" value="QDR81992.1"/>
    <property type="molecule type" value="Genomic_DNA"/>
</dbReference>
<protein>
    <submittedName>
        <fullName evidence="1">Uncharacterized protein</fullName>
    </submittedName>
</protein>
<name>A0A517DXB3_9FIRM</name>
<keyword evidence="2" id="KW-1185">Reference proteome</keyword>
<gene>
    <name evidence="1" type="ORF">SPTER_34130</name>
</gene>
<accession>A0A517DXB3</accession>
<dbReference type="RefSeq" id="WP_170233308.1">
    <property type="nucleotide sequence ID" value="NZ_CP036259.1"/>
</dbReference>